<dbReference type="InterPro" id="IPR000668">
    <property type="entry name" value="Peptidase_C1A_C"/>
</dbReference>
<comment type="similarity">
    <text evidence="1">Belongs to the peptidase C1 family.</text>
</comment>
<evidence type="ECO:0000313" key="7">
    <source>
        <dbReference type="Proteomes" id="UP000820818"/>
    </source>
</evidence>
<dbReference type="PANTHER" id="PTHR12411">
    <property type="entry name" value="CYSTEINE PROTEASE FAMILY C1-RELATED"/>
    <property type="match status" value="1"/>
</dbReference>
<keyword evidence="2" id="KW-1015">Disulfide bond</keyword>
<reference evidence="6 7" key="1">
    <citation type="submission" date="2022-05" db="EMBL/GenBank/DDBJ databases">
        <title>A multi-omics perspective on studying reproductive biology in Daphnia sinensis.</title>
        <authorList>
            <person name="Jia J."/>
        </authorList>
    </citation>
    <scope>NUCLEOTIDE SEQUENCE [LARGE SCALE GENOMIC DNA]</scope>
    <source>
        <strain evidence="6 7">WSL</strain>
    </source>
</reference>
<dbReference type="PRINTS" id="PR00705">
    <property type="entry name" value="PAPAIN"/>
</dbReference>
<organism evidence="6 7">
    <name type="scientific">Daphnia sinensis</name>
    <dbReference type="NCBI Taxonomy" id="1820382"/>
    <lineage>
        <taxon>Eukaryota</taxon>
        <taxon>Metazoa</taxon>
        <taxon>Ecdysozoa</taxon>
        <taxon>Arthropoda</taxon>
        <taxon>Crustacea</taxon>
        <taxon>Branchiopoda</taxon>
        <taxon>Diplostraca</taxon>
        <taxon>Cladocera</taxon>
        <taxon>Anomopoda</taxon>
        <taxon>Daphniidae</taxon>
        <taxon>Daphnia</taxon>
        <taxon>Daphnia similis group</taxon>
    </lineage>
</organism>
<name>A0AAD5KJS5_9CRUS</name>
<dbReference type="Gene3D" id="3.90.70.10">
    <property type="entry name" value="Cysteine proteinases"/>
    <property type="match status" value="1"/>
</dbReference>
<sequence length="339" mass="37923">MRKFTFVMAMVVVGSFGMCRAEDVETAWKKYLVEFPMRVQTRAEFGRRKENFERIHAIIEEHNSDVNATYTMGHNQFSIMDIEERKQFLLKNFRAASARSLFEEMGYAGMPVEEDDDNLPLLSCVDYRRHKCMQPVKDQGGCGSCSAFAATAVVEFAHCIKHGESVSLSEQQIVDCDFPDRECGGGSYHEYWKSLINAGGQASSAAYPYTSGRTYRRGPACLNMTKRAKLADENPIIVLKERDELGVMKMLSKKKLVAVCIGVTDKFFNYKSGVYTTPCVGGEGLHAITAVGYGKKNGLKYWVIRNSWSTGFGDNGYVLFQRGVNLCGVERDLATVNVA</sequence>
<dbReference type="SMART" id="SM00645">
    <property type="entry name" value="Pept_C1"/>
    <property type="match status" value="1"/>
</dbReference>
<dbReference type="InterPro" id="IPR025661">
    <property type="entry name" value="Pept_asp_AS"/>
</dbReference>
<keyword evidence="7" id="KW-1185">Reference proteome</keyword>
<proteinExistence type="inferred from homology"/>
<evidence type="ECO:0000256" key="3">
    <source>
        <dbReference type="SAM" id="SignalP"/>
    </source>
</evidence>
<dbReference type="InterPro" id="IPR025660">
    <property type="entry name" value="Pept_his_AS"/>
</dbReference>
<evidence type="ECO:0000256" key="2">
    <source>
        <dbReference type="ARBA" id="ARBA00023157"/>
    </source>
</evidence>
<evidence type="ECO:0000313" key="6">
    <source>
        <dbReference type="EMBL" id="KAI9553042.1"/>
    </source>
</evidence>
<dbReference type="GO" id="GO:0006508">
    <property type="term" value="P:proteolysis"/>
    <property type="evidence" value="ECO:0007669"/>
    <property type="project" value="InterPro"/>
</dbReference>
<feature type="signal peptide" evidence="3">
    <location>
        <begin position="1"/>
        <end position="21"/>
    </location>
</feature>
<dbReference type="Pfam" id="PF00112">
    <property type="entry name" value="Peptidase_C1"/>
    <property type="match status" value="1"/>
</dbReference>
<dbReference type="GO" id="GO:0008234">
    <property type="term" value="F:cysteine-type peptidase activity"/>
    <property type="evidence" value="ECO:0007669"/>
    <property type="project" value="InterPro"/>
</dbReference>
<evidence type="ECO:0000259" key="5">
    <source>
        <dbReference type="SMART" id="SM00848"/>
    </source>
</evidence>
<dbReference type="PROSITE" id="PS00639">
    <property type="entry name" value="THIOL_PROTEASE_HIS"/>
    <property type="match status" value="1"/>
</dbReference>
<dbReference type="AlphaFoldDB" id="A0AAD5KJS5"/>
<accession>A0AAD5KJS5</accession>
<keyword evidence="3" id="KW-0732">Signal</keyword>
<dbReference type="InterPro" id="IPR038765">
    <property type="entry name" value="Papain-like_cys_pep_sf"/>
</dbReference>
<feature type="chain" id="PRO_5042247265" evidence="3">
    <location>
        <begin position="22"/>
        <end position="339"/>
    </location>
</feature>
<protein>
    <submittedName>
        <fullName evidence="6">Uncharacterized protein</fullName>
    </submittedName>
</protein>
<feature type="domain" description="Cathepsin propeptide inhibitor" evidence="5">
    <location>
        <begin position="28"/>
        <end position="85"/>
    </location>
</feature>
<dbReference type="InterPro" id="IPR039417">
    <property type="entry name" value="Peptidase_C1A_papain-like"/>
</dbReference>
<dbReference type="SUPFAM" id="SSF54001">
    <property type="entry name" value="Cysteine proteinases"/>
    <property type="match status" value="1"/>
</dbReference>
<evidence type="ECO:0000259" key="4">
    <source>
        <dbReference type="SMART" id="SM00645"/>
    </source>
</evidence>
<dbReference type="CDD" id="cd02248">
    <property type="entry name" value="Peptidase_C1A"/>
    <property type="match status" value="1"/>
</dbReference>
<dbReference type="InterPro" id="IPR013201">
    <property type="entry name" value="Prot_inhib_I29"/>
</dbReference>
<gene>
    <name evidence="6" type="ORF">GHT06_020932</name>
</gene>
<dbReference type="Proteomes" id="UP000820818">
    <property type="component" value="Linkage Group LG9"/>
</dbReference>
<dbReference type="PROSITE" id="PS00640">
    <property type="entry name" value="THIOL_PROTEASE_ASN"/>
    <property type="match status" value="1"/>
</dbReference>
<dbReference type="InterPro" id="IPR013128">
    <property type="entry name" value="Peptidase_C1A"/>
</dbReference>
<dbReference type="EMBL" id="WJBH02000009">
    <property type="protein sequence ID" value="KAI9553042.1"/>
    <property type="molecule type" value="Genomic_DNA"/>
</dbReference>
<dbReference type="Pfam" id="PF08246">
    <property type="entry name" value="Inhibitor_I29"/>
    <property type="match status" value="1"/>
</dbReference>
<comment type="caution">
    <text evidence="6">The sequence shown here is derived from an EMBL/GenBank/DDBJ whole genome shotgun (WGS) entry which is preliminary data.</text>
</comment>
<evidence type="ECO:0000256" key="1">
    <source>
        <dbReference type="ARBA" id="ARBA00008455"/>
    </source>
</evidence>
<feature type="domain" description="Peptidase C1A papain C-terminal" evidence="4">
    <location>
        <begin position="121"/>
        <end position="337"/>
    </location>
</feature>
<dbReference type="SMART" id="SM00848">
    <property type="entry name" value="Inhibitor_I29"/>
    <property type="match status" value="1"/>
</dbReference>